<gene>
    <name evidence="1" type="ORF">ACFPOF_22895</name>
</gene>
<dbReference type="EMBL" id="JBHSMI010000029">
    <property type="protein sequence ID" value="MFC5405602.1"/>
    <property type="molecule type" value="Genomic_DNA"/>
</dbReference>
<name>A0ABW0HZH2_9BACL</name>
<keyword evidence="2" id="KW-1185">Reference proteome</keyword>
<accession>A0ABW0HZH2</accession>
<evidence type="ECO:0000313" key="2">
    <source>
        <dbReference type="Proteomes" id="UP001596113"/>
    </source>
</evidence>
<dbReference type="RefSeq" id="WP_378136971.1">
    <property type="nucleotide sequence ID" value="NZ_JBHSMI010000029.1"/>
</dbReference>
<comment type="caution">
    <text evidence="1">The sequence shown here is derived from an EMBL/GenBank/DDBJ whole genome shotgun (WGS) entry which is preliminary data.</text>
</comment>
<organism evidence="1 2">
    <name type="scientific">Cohnella soli</name>
    <dbReference type="NCBI Taxonomy" id="425005"/>
    <lineage>
        <taxon>Bacteria</taxon>
        <taxon>Bacillati</taxon>
        <taxon>Bacillota</taxon>
        <taxon>Bacilli</taxon>
        <taxon>Bacillales</taxon>
        <taxon>Paenibacillaceae</taxon>
        <taxon>Cohnella</taxon>
    </lineage>
</organism>
<evidence type="ECO:0000313" key="1">
    <source>
        <dbReference type="EMBL" id="MFC5405602.1"/>
    </source>
</evidence>
<reference evidence="2" key="1">
    <citation type="journal article" date="2019" name="Int. J. Syst. Evol. Microbiol.">
        <title>The Global Catalogue of Microorganisms (GCM) 10K type strain sequencing project: providing services to taxonomists for standard genome sequencing and annotation.</title>
        <authorList>
            <consortium name="The Broad Institute Genomics Platform"/>
            <consortium name="The Broad Institute Genome Sequencing Center for Infectious Disease"/>
            <person name="Wu L."/>
            <person name="Ma J."/>
        </authorList>
    </citation>
    <scope>NUCLEOTIDE SEQUENCE [LARGE SCALE GENOMIC DNA]</scope>
    <source>
        <strain evidence="2">CGMCC 1.18575</strain>
    </source>
</reference>
<proteinExistence type="predicted"/>
<sequence length="52" mass="5937">METLYVVKDGKIIQFNGQTKEKNVLSEAAVIEAYGPKAIEEINRFGFYNIKK</sequence>
<dbReference type="Proteomes" id="UP001596113">
    <property type="component" value="Unassembled WGS sequence"/>
</dbReference>
<protein>
    <submittedName>
        <fullName evidence="1">Uncharacterized protein</fullName>
    </submittedName>
</protein>